<dbReference type="InterPro" id="IPR040680">
    <property type="entry name" value="DUF5643"/>
</dbReference>
<feature type="domain" description="DUF4179" evidence="2">
    <location>
        <begin position="41"/>
        <end position="133"/>
    </location>
</feature>
<evidence type="ECO:0000313" key="5">
    <source>
        <dbReference type="Proteomes" id="UP000240419"/>
    </source>
</evidence>
<dbReference type="AlphaFoldDB" id="A0A2P7UFB7"/>
<comment type="caution">
    <text evidence="4">The sequence shown here is derived from an EMBL/GenBank/DDBJ whole genome shotgun (WGS) entry which is preliminary data.</text>
</comment>
<dbReference type="InterPro" id="IPR025436">
    <property type="entry name" value="DUF4179"/>
</dbReference>
<dbReference type="Pfam" id="PF13786">
    <property type="entry name" value="DUF4179"/>
    <property type="match status" value="1"/>
</dbReference>
<evidence type="ECO:0000259" key="2">
    <source>
        <dbReference type="Pfam" id="PF13786"/>
    </source>
</evidence>
<accession>A0A2P7UFB7</accession>
<organism evidence="4 5">
    <name type="scientific">Brevibacillus fortis</name>
    <dbReference type="NCBI Taxonomy" id="2126352"/>
    <lineage>
        <taxon>Bacteria</taxon>
        <taxon>Bacillati</taxon>
        <taxon>Bacillota</taxon>
        <taxon>Bacilli</taxon>
        <taxon>Bacillales</taxon>
        <taxon>Paenibacillaceae</taxon>
        <taxon>Brevibacillus</taxon>
    </lineage>
</organism>
<dbReference type="OrthoDB" id="2541898at2"/>
<feature type="transmembrane region" description="Helical" evidence="1">
    <location>
        <begin position="45"/>
        <end position="65"/>
    </location>
</feature>
<gene>
    <name evidence="4" type="ORF">C7R93_29530</name>
</gene>
<dbReference type="RefSeq" id="WP_106842123.1">
    <property type="nucleotide sequence ID" value="NZ_JBCNIW010000040.1"/>
</dbReference>
<dbReference type="EMBL" id="PXZM01000070">
    <property type="protein sequence ID" value="PSJ85655.1"/>
    <property type="molecule type" value="Genomic_DNA"/>
</dbReference>
<keyword evidence="5" id="KW-1185">Reference proteome</keyword>
<dbReference type="Pfam" id="PF18705">
    <property type="entry name" value="DUF5643"/>
    <property type="match status" value="1"/>
</dbReference>
<evidence type="ECO:0000259" key="3">
    <source>
        <dbReference type="Pfam" id="PF18705"/>
    </source>
</evidence>
<keyword evidence="1" id="KW-0472">Membrane</keyword>
<evidence type="ECO:0000313" key="4">
    <source>
        <dbReference type="EMBL" id="PSJ85655.1"/>
    </source>
</evidence>
<protein>
    <recommendedName>
        <fullName evidence="6">DUF4179 domain-containing protein</fullName>
    </recommendedName>
</protein>
<evidence type="ECO:0008006" key="6">
    <source>
        <dbReference type="Google" id="ProtNLM"/>
    </source>
</evidence>
<name>A0A2P7UFB7_9BACL</name>
<keyword evidence="1" id="KW-0812">Transmembrane</keyword>
<dbReference type="Gene3D" id="2.60.40.1640">
    <property type="entry name" value="Conserved domain protein"/>
    <property type="match status" value="1"/>
</dbReference>
<reference evidence="4 5" key="1">
    <citation type="submission" date="2018-03" db="EMBL/GenBank/DDBJ databases">
        <title>Brevisbacillus phylogenomics.</title>
        <authorList>
            <person name="Dunlap C."/>
        </authorList>
    </citation>
    <scope>NUCLEOTIDE SEQUENCE [LARGE SCALE GENOMIC DNA]</scope>
    <source>
        <strain evidence="4 5">NRRL NRS-1210</strain>
    </source>
</reference>
<dbReference type="Proteomes" id="UP000240419">
    <property type="component" value="Unassembled WGS sequence"/>
</dbReference>
<feature type="domain" description="DUF5643" evidence="3">
    <location>
        <begin position="214"/>
        <end position="324"/>
    </location>
</feature>
<sequence>MREKIHAYKEQVDRIPVPTEKLDAIIAQTVQQAAPKRKGLNKRKLVYSTGAAVVALGVLFSSAAVSPAMANLVSKVPLIGSIFATYGDSGLKQASEKGLTTAIGESQDVDGHAITVNEVYYDGTRFTIGYTLETKQAVGEHYLGSSPDLTVNGKAFGYAGSSKHTQITPTLATGIVDIDAINGLPEAFKLGLSFHGEDGKQWSFSLPISSRTDTKRIPIHHQQQAGVIDLTVSDITMGPAGLVVGFQAISEEIGYLSSYLEFKVVDEKGNELGAYSGGSQGKKSDGKEYLSGTRRFDPVTTDVKELTITPYLSLPAQGGGVEIDDQGGESVVKPAMETMKKLGKDIEFKTFTVTLKK</sequence>
<keyword evidence="1" id="KW-1133">Transmembrane helix</keyword>
<evidence type="ECO:0000256" key="1">
    <source>
        <dbReference type="SAM" id="Phobius"/>
    </source>
</evidence>
<proteinExistence type="predicted"/>
<dbReference type="Gene3D" id="2.60.40.1630">
    <property type="entry name" value="bacillus anthracis domain"/>
    <property type="match status" value="1"/>
</dbReference>